<keyword evidence="3" id="KW-1185">Reference proteome</keyword>
<gene>
    <name evidence="2" type="ORF">GCM10011529_18000</name>
</gene>
<sequence>MNSERALEIIAAYGADARRWPDAERGGVLALVAADAGVAAALAEARGLDGWLAGWAGDVAPRRFDAEAIMATAQVPVMPRTSPVRRWFASSALAVAVAVGLALVVPRPVTTEIATNSPVPSATVEGDVSGSDADDFALVFTPTIDEDELI</sequence>
<accession>A0A916ZT95</accession>
<feature type="transmembrane region" description="Helical" evidence="1">
    <location>
        <begin position="87"/>
        <end position="105"/>
    </location>
</feature>
<keyword evidence="1" id="KW-0472">Membrane</keyword>
<proteinExistence type="predicted"/>
<reference evidence="2" key="2">
    <citation type="submission" date="2020-09" db="EMBL/GenBank/DDBJ databases">
        <authorList>
            <person name="Sun Q."/>
            <person name="Zhou Y."/>
        </authorList>
    </citation>
    <scope>NUCLEOTIDE SEQUENCE</scope>
    <source>
        <strain evidence="2">CGMCC 1.15519</strain>
    </source>
</reference>
<dbReference type="AlphaFoldDB" id="A0A916ZT95"/>
<evidence type="ECO:0000313" key="3">
    <source>
        <dbReference type="Proteomes" id="UP000635071"/>
    </source>
</evidence>
<name>A0A916ZT95_9SPHN</name>
<evidence type="ECO:0000256" key="1">
    <source>
        <dbReference type="SAM" id="Phobius"/>
    </source>
</evidence>
<reference evidence="2" key="1">
    <citation type="journal article" date="2014" name="Int. J. Syst. Evol. Microbiol.">
        <title>Complete genome sequence of Corynebacterium casei LMG S-19264T (=DSM 44701T), isolated from a smear-ripened cheese.</title>
        <authorList>
            <consortium name="US DOE Joint Genome Institute (JGI-PGF)"/>
            <person name="Walter F."/>
            <person name="Albersmeier A."/>
            <person name="Kalinowski J."/>
            <person name="Ruckert C."/>
        </authorList>
    </citation>
    <scope>NUCLEOTIDE SEQUENCE</scope>
    <source>
        <strain evidence="2">CGMCC 1.15519</strain>
    </source>
</reference>
<protein>
    <submittedName>
        <fullName evidence="2">Uncharacterized protein</fullName>
    </submittedName>
</protein>
<dbReference type="RefSeq" id="WP_188762605.1">
    <property type="nucleotide sequence ID" value="NZ_BMJM01000005.1"/>
</dbReference>
<keyword evidence="1" id="KW-1133">Transmembrane helix</keyword>
<keyword evidence="1" id="KW-0812">Transmembrane</keyword>
<evidence type="ECO:0000313" key="2">
    <source>
        <dbReference type="EMBL" id="GGE12066.1"/>
    </source>
</evidence>
<dbReference type="Proteomes" id="UP000635071">
    <property type="component" value="Unassembled WGS sequence"/>
</dbReference>
<comment type="caution">
    <text evidence="2">The sequence shown here is derived from an EMBL/GenBank/DDBJ whole genome shotgun (WGS) entry which is preliminary data.</text>
</comment>
<dbReference type="EMBL" id="BMJM01000005">
    <property type="protein sequence ID" value="GGE12066.1"/>
    <property type="molecule type" value="Genomic_DNA"/>
</dbReference>
<organism evidence="2 3">
    <name type="scientific">Sandarakinorhabdus glacialis</name>
    <dbReference type="NCBI Taxonomy" id="1614636"/>
    <lineage>
        <taxon>Bacteria</taxon>
        <taxon>Pseudomonadati</taxon>
        <taxon>Pseudomonadota</taxon>
        <taxon>Alphaproteobacteria</taxon>
        <taxon>Sphingomonadales</taxon>
        <taxon>Sphingosinicellaceae</taxon>
        <taxon>Sandarakinorhabdus</taxon>
    </lineage>
</organism>